<dbReference type="SMART" id="SM00419">
    <property type="entry name" value="HTH_CRP"/>
    <property type="match status" value="1"/>
</dbReference>
<keyword evidence="1" id="KW-0805">Transcription regulation</keyword>
<gene>
    <name evidence="6" type="ORF">NC99_34070</name>
</gene>
<accession>A0A0L8V5M1</accession>
<dbReference type="PANTHER" id="PTHR24567:SF74">
    <property type="entry name" value="HTH-TYPE TRANSCRIPTIONAL REGULATOR ARCR"/>
    <property type="match status" value="1"/>
</dbReference>
<evidence type="ECO:0000256" key="1">
    <source>
        <dbReference type="ARBA" id="ARBA00023015"/>
    </source>
</evidence>
<dbReference type="PATRIC" id="fig|1409788.3.peg.3489"/>
<dbReference type="PANTHER" id="PTHR24567">
    <property type="entry name" value="CRP FAMILY TRANSCRIPTIONAL REGULATORY PROTEIN"/>
    <property type="match status" value="1"/>
</dbReference>
<name>A0A0L8V5M1_9BACT</name>
<dbReference type="SMART" id="SM00100">
    <property type="entry name" value="cNMP"/>
    <property type="match status" value="1"/>
</dbReference>
<dbReference type="InterPro" id="IPR000595">
    <property type="entry name" value="cNMP-bd_dom"/>
</dbReference>
<feature type="domain" description="Cyclic nucleotide-binding" evidence="4">
    <location>
        <begin position="20"/>
        <end position="123"/>
    </location>
</feature>
<dbReference type="CDD" id="cd00038">
    <property type="entry name" value="CAP_ED"/>
    <property type="match status" value="1"/>
</dbReference>
<dbReference type="InterPro" id="IPR018490">
    <property type="entry name" value="cNMP-bd_dom_sf"/>
</dbReference>
<sequence>MRSSINRPSEEECELSGFQLFKKLTEQEFTQLNYDKTCSLYKKGSIIYREGSRLTGFYCVTKGIVKIFKTGIDGKEQIIRFAKKGEIIAYRSLLSEELACTTAKVIEEAVLCHIPYQTLQFLIQSNWQFSHHMLQIVCKELREANDYITDIAQKTVRERLAEVLLLLKDSFELDNSNTLQISLTREELANIVGTATESVIRLLSEFKQDKMIELQGRKIKLLDIKALTRVANL</sequence>
<dbReference type="AlphaFoldDB" id="A0A0L8V5M1"/>
<evidence type="ECO:0000259" key="4">
    <source>
        <dbReference type="PROSITE" id="PS50042"/>
    </source>
</evidence>
<dbReference type="RefSeq" id="WP_053185714.1">
    <property type="nucleotide sequence ID" value="NZ_LGIA01000177.1"/>
</dbReference>
<keyword evidence="7" id="KW-1185">Reference proteome</keyword>
<evidence type="ECO:0000256" key="2">
    <source>
        <dbReference type="ARBA" id="ARBA00023125"/>
    </source>
</evidence>
<reference evidence="7" key="1">
    <citation type="submission" date="2015-07" db="EMBL/GenBank/DDBJ databases">
        <title>Genome sequencing of Sunxiuqinia dokdonensis strain SK.</title>
        <authorList>
            <person name="Ahn S."/>
            <person name="Kim B.-C."/>
        </authorList>
    </citation>
    <scope>NUCLEOTIDE SEQUENCE [LARGE SCALE GENOMIC DNA]</scope>
    <source>
        <strain evidence="7">SK</strain>
    </source>
</reference>
<dbReference type="Pfam" id="PF00027">
    <property type="entry name" value="cNMP_binding"/>
    <property type="match status" value="1"/>
</dbReference>
<dbReference type="Pfam" id="PF13545">
    <property type="entry name" value="HTH_Crp_2"/>
    <property type="match status" value="1"/>
</dbReference>
<comment type="caution">
    <text evidence="6">The sequence shown here is derived from an EMBL/GenBank/DDBJ whole genome shotgun (WGS) entry which is preliminary data.</text>
</comment>
<dbReference type="InterPro" id="IPR036390">
    <property type="entry name" value="WH_DNA-bd_sf"/>
</dbReference>
<dbReference type="OrthoDB" id="9127033at2"/>
<dbReference type="InterPro" id="IPR012318">
    <property type="entry name" value="HTH_CRP"/>
</dbReference>
<dbReference type="PROSITE" id="PS50042">
    <property type="entry name" value="CNMP_BINDING_3"/>
    <property type="match status" value="1"/>
</dbReference>
<evidence type="ECO:0000259" key="5">
    <source>
        <dbReference type="PROSITE" id="PS51063"/>
    </source>
</evidence>
<dbReference type="GO" id="GO:0003700">
    <property type="term" value="F:DNA-binding transcription factor activity"/>
    <property type="evidence" value="ECO:0007669"/>
    <property type="project" value="TreeGrafter"/>
</dbReference>
<dbReference type="InterPro" id="IPR014710">
    <property type="entry name" value="RmlC-like_jellyroll"/>
</dbReference>
<evidence type="ECO:0000313" key="7">
    <source>
        <dbReference type="Proteomes" id="UP000036958"/>
    </source>
</evidence>
<dbReference type="Proteomes" id="UP000036958">
    <property type="component" value="Unassembled WGS sequence"/>
</dbReference>
<proteinExistence type="predicted"/>
<feature type="domain" description="HTH crp-type" evidence="5">
    <location>
        <begin position="154"/>
        <end position="225"/>
    </location>
</feature>
<dbReference type="InterPro" id="IPR050397">
    <property type="entry name" value="Env_Response_Regulators"/>
</dbReference>
<evidence type="ECO:0000313" key="6">
    <source>
        <dbReference type="EMBL" id="KOH43785.1"/>
    </source>
</evidence>
<dbReference type="PROSITE" id="PS51063">
    <property type="entry name" value="HTH_CRP_2"/>
    <property type="match status" value="1"/>
</dbReference>
<dbReference type="InterPro" id="IPR036388">
    <property type="entry name" value="WH-like_DNA-bd_sf"/>
</dbReference>
<dbReference type="GO" id="GO:0005829">
    <property type="term" value="C:cytosol"/>
    <property type="evidence" value="ECO:0007669"/>
    <property type="project" value="TreeGrafter"/>
</dbReference>
<keyword evidence="3" id="KW-0804">Transcription</keyword>
<protein>
    <submittedName>
        <fullName evidence="6">Crp/Fnr family transcriptional regulator</fullName>
    </submittedName>
</protein>
<organism evidence="6 7">
    <name type="scientific">Sunxiuqinia dokdonensis</name>
    <dbReference type="NCBI Taxonomy" id="1409788"/>
    <lineage>
        <taxon>Bacteria</taxon>
        <taxon>Pseudomonadati</taxon>
        <taxon>Bacteroidota</taxon>
        <taxon>Bacteroidia</taxon>
        <taxon>Marinilabiliales</taxon>
        <taxon>Prolixibacteraceae</taxon>
        <taxon>Sunxiuqinia</taxon>
    </lineage>
</organism>
<keyword evidence="2" id="KW-0238">DNA-binding</keyword>
<evidence type="ECO:0000256" key="3">
    <source>
        <dbReference type="ARBA" id="ARBA00023163"/>
    </source>
</evidence>
<dbReference type="Gene3D" id="1.10.10.10">
    <property type="entry name" value="Winged helix-like DNA-binding domain superfamily/Winged helix DNA-binding domain"/>
    <property type="match status" value="1"/>
</dbReference>
<dbReference type="SUPFAM" id="SSF46785">
    <property type="entry name" value="Winged helix' DNA-binding domain"/>
    <property type="match status" value="1"/>
</dbReference>
<dbReference type="STRING" id="1409788.NC99_34070"/>
<dbReference type="Gene3D" id="2.60.120.10">
    <property type="entry name" value="Jelly Rolls"/>
    <property type="match status" value="1"/>
</dbReference>
<dbReference type="EMBL" id="LGIA01000177">
    <property type="protein sequence ID" value="KOH43785.1"/>
    <property type="molecule type" value="Genomic_DNA"/>
</dbReference>
<dbReference type="GO" id="GO:0003677">
    <property type="term" value="F:DNA binding"/>
    <property type="evidence" value="ECO:0007669"/>
    <property type="project" value="UniProtKB-KW"/>
</dbReference>
<dbReference type="SUPFAM" id="SSF51206">
    <property type="entry name" value="cAMP-binding domain-like"/>
    <property type="match status" value="1"/>
</dbReference>
<dbReference type="PRINTS" id="PR00034">
    <property type="entry name" value="HTHCRP"/>
</dbReference>